<comment type="caution">
    <text evidence="3">The sequence shown here is derived from an EMBL/GenBank/DDBJ whole genome shotgun (WGS) entry which is preliminary data.</text>
</comment>
<dbReference type="STRING" id="2512241.A0A553IB07"/>
<feature type="transmembrane region" description="Helical" evidence="2">
    <location>
        <begin position="58"/>
        <end position="77"/>
    </location>
</feature>
<evidence type="ECO:0000256" key="1">
    <source>
        <dbReference type="SAM" id="MobiDB-lite"/>
    </source>
</evidence>
<proteinExistence type="predicted"/>
<feature type="region of interest" description="Disordered" evidence="1">
    <location>
        <begin position="534"/>
        <end position="555"/>
    </location>
</feature>
<dbReference type="Gene3D" id="3.40.50.1110">
    <property type="entry name" value="SGNH hydrolase"/>
    <property type="match status" value="1"/>
</dbReference>
<dbReference type="Proteomes" id="UP000319160">
    <property type="component" value="Unassembled WGS sequence"/>
</dbReference>
<feature type="transmembrane region" description="Helical" evidence="2">
    <location>
        <begin position="12"/>
        <end position="29"/>
    </location>
</feature>
<dbReference type="AlphaFoldDB" id="A0A553IB07"/>
<organism evidence="3 4">
    <name type="scientific">Xylaria flabelliformis</name>
    <dbReference type="NCBI Taxonomy" id="2512241"/>
    <lineage>
        <taxon>Eukaryota</taxon>
        <taxon>Fungi</taxon>
        <taxon>Dikarya</taxon>
        <taxon>Ascomycota</taxon>
        <taxon>Pezizomycotina</taxon>
        <taxon>Sordariomycetes</taxon>
        <taxon>Xylariomycetidae</taxon>
        <taxon>Xylariales</taxon>
        <taxon>Xylariaceae</taxon>
        <taxon>Xylaria</taxon>
    </lineage>
</organism>
<keyword evidence="2" id="KW-1133">Transmembrane helix</keyword>
<protein>
    <submittedName>
        <fullName evidence="3">Uncharacterized protein</fullName>
    </submittedName>
</protein>
<dbReference type="InterPro" id="IPR036514">
    <property type="entry name" value="SGNH_hydro_sf"/>
</dbReference>
<evidence type="ECO:0000256" key="2">
    <source>
        <dbReference type="SAM" id="Phobius"/>
    </source>
</evidence>
<accession>A0A553IB07</accession>
<keyword evidence="4" id="KW-1185">Reference proteome</keyword>
<keyword evidence="2" id="KW-0472">Membrane</keyword>
<evidence type="ECO:0000313" key="3">
    <source>
        <dbReference type="EMBL" id="TRX97389.1"/>
    </source>
</evidence>
<dbReference type="EMBL" id="VFLP01000006">
    <property type="protein sequence ID" value="TRX97389.1"/>
    <property type="molecule type" value="Genomic_DNA"/>
</dbReference>
<gene>
    <name evidence="3" type="ORF">FHL15_001667</name>
</gene>
<name>A0A553IB07_9PEZI</name>
<feature type="region of interest" description="Disordered" evidence="1">
    <location>
        <begin position="283"/>
        <end position="302"/>
    </location>
</feature>
<dbReference type="OrthoDB" id="5278722at2759"/>
<reference evidence="4" key="1">
    <citation type="submission" date="2019-06" db="EMBL/GenBank/DDBJ databases">
        <title>Draft genome sequence of the griseofulvin-producing fungus Xylaria cubensis strain G536.</title>
        <authorList>
            <person name="Mead M.E."/>
            <person name="Raja H.A."/>
            <person name="Steenwyk J.L."/>
            <person name="Knowles S.L."/>
            <person name="Oberlies N.H."/>
            <person name="Rokas A."/>
        </authorList>
    </citation>
    <scope>NUCLEOTIDE SEQUENCE [LARGE SCALE GENOMIC DNA]</scope>
    <source>
        <strain evidence="4">G536</strain>
    </source>
</reference>
<keyword evidence="2" id="KW-0812">Transmembrane</keyword>
<sequence length="555" mass="62644">MFNNEKLPYRLLLSPVILPIMLLSMCRAIRDMFLNLITRGILCSLPYSLNKLREGPKLFLGLVFSVALCMPPIYLWYLSDVSRFTVASGHFIATNTSIARNITSVSVNDGLRMVVFGGGDIATPNLLASERDGQGHGWTEFMCQKLGCDTYLSFVPKTEDLGGAMVSNSLLDAAYRHVCAPAVGSNTQDNMGDLDYSWVEEQYPKFHQPDLAAQVDSFLSSSRTQRSAAETLWVFNVGYWDIWYLAALPRRLATQVIDSSIRDLIFQIERLYQAAQDRDSVAFSQSSSIQGAPAPTGPRSRADRVARTPFRIFLTRVFDISLTPGFAIARPKPPHPHSSAAQLRNAAFLTNYWNALLETAVDDWISRPDPEDWSTADTIDTQVVKALVGERPIPMDASYQKHYFDLDDGKHHDTITLPQRKFASYGISRYIREMMTDHQLRNADLSDHKGLGARPSEYGFLDITMPCAFEKSGDRFMEYREVENEEEKTVVCEEPDNYLFYTGFTVGQRAIREIGLRAARRFLDQVEESSKWKEKAMMRKSSGRQGSGRKTGIYT</sequence>
<evidence type="ECO:0000313" key="4">
    <source>
        <dbReference type="Proteomes" id="UP000319160"/>
    </source>
</evidence>